<dbReference type="RefSeq" id="WP_021056581.1">
    <property type="nucleotide sequence ID" value="NZ_KE356561.1"/>
</dbReference>
<dbReference type="PANTHER" id="PTHR13939">
    <property type="entry name" value="NICOTINAMIDE-NUCLEOTIDE AMIDOHYDROLASE PNCC"/>
    <property type="match status" value="1"/>
</dbReference>
<dbReference type="InterPro" id="IPR050101">
    <property type="entry name" value="CinA"/>
</dbReference>
<gene>
    <name evidence="2" type="ORF">J07HQW2_03605</name>
</gene>
<dbReference type="NCBIfam" id="TIGR00177">
    <property type="entry name" value="molyb_syn"/>
    <property type="match status" value="1"/>
</dbReference>
<dbReference type="Gene3D" id="3.40.980.10">
    <property type="entry name" value="MoaB/Mog-like domain"/>
    <property type="match status" value="1"/>
</dbReference>
<dbReference type="CDD" id="cd00885">
    <property type="entry name" value="cinA"/>
    <property type="match status" value="1"/>
</dbReference>
<proteinExistence type="predicted"/>
<dbReference type="eggNOG" id="arCOG00215">
    <property type="taxonomic scope" value="Archaea"/>
</dbReference>
<dbReference type="InterPro" id="IPR036425">
    <property type="entry name" value="MoaB/Mog-like_dom_sf"/>
</dbReference>
<feature type="domain" description="MoaB/Mog" evidence="1">
    <location>
        <begin position="4"/>
        <end position="170"/>
    </location>
</feature>
<dbReference type="InterPro" id="IPR001453">
    <property type="entry name" value="MoaB/Mog_dom"/>
</dbReference>
<dbReference type="Pfam" id="PF00994">
    <property type="entry name" value="MoCF_biosynth"/>
    <property type="match status" value="1"/>
</dbReference>
<evidence type="ECO:0000313" key="2">
    <source>
        <dbReference type="EMBL" id="ERG97119.1"/>
    </source>
</evidence>
<dbReference type="SUPFAM" id="SSF53218">
    <property type="entry name" value="Molybdenum cofactor biosynthesis proteins"/>
    <property type="match status" value="1"/>
</dbReference>
<evidence type="ECO:0000313" key="3">
    <source>
        <dbReference type="Proteomes" id="UP000030710"/>
    </source>
</evidence>
<dbReference type="Proteomes" id="UP000030710">
    <property type="component" value="Unassembled WGS sequence"/>
</dbReference>
<dbReference type="Pfam" id="PF24102">
    <property type="entry name" value="FLAD1_M"/>
    <property type="match status" value="1"/>
</dbReference>
<dbReference type="EMBL" id="KE356561">
    <property type="protein sequence ID" value="ERG97119.1"/>
    <property type="molecule type" value="Genomic_DNA"/>
</dbReference>
<dbReference type="SMART" id="SM00852">
    <property type="entry name" value="MoCF_biosynth"/>
    <property type="match status" value="1"/>
</dbReference>
<organism evidence="2 3">
    <name type="scientific">Haloquadratum walsbyi J07HQW2</name>
    <dbReference type="NCBI Taxonomy" id="1238425"/>
    <lineage>
        <taxon>Archaea</taxon>
        <taxon>Methanobacteriati</taxon>
        <taxon>Methanobacteriota</taxon>
        <taxon>Stenosarchaea group</taxon>
        <taxon>Halobacteria</taxon>
        <taxon>Halobacteriales</taxon>
        <taxon>Haloferacaceae</taxon>
        <taxon>Haloquadratum</taxon>
    </lineage>
</organism>
<reference evidence="2 3" key="1">
    <citation type="journal article" date="2013" name="PLoS ONE">
        <title>Assembly-driven community genomics of a hypersaline microbial ecosystem.</title>
        <authorList>
            <person name="Podell S."/>
            <person name="Ugalde J.A."/>
            <person name="Narasingarao P."/>
            <person name="Banfield J.F."/>
            <person name="Heidelberg K.B."/>
            <person name="Allen E.E."/>
        </authorList>
    </citation>
    <scope>NUCLEOTIDE SEQUENCE [LARGE SCALE GENOMIC DNA]</scope>
    <source>
        <strain evidence="3">J07HQW2</strain>
    </source>
</reference>
<accession>U1N2L1</accession>
<dbReference type="STRING" id="1238425.J07HQW2_03605"/>
<dbReference type="InterPro" id="IPR056596">
    <property type="entry name" value="FLAD1_M"/>
</dbReference>
<protein>
    <submittedName>
        <fullName evidence="2">Molybdenum cofactor synthesis domain protein</fullName>
    </submittedName>
</protein>
<dbReference type="HOGENOM" id="CLU_030805_0_2_2"/>
<dbReference type="PANTHER" id="PTHR13939:SF0">
    <property type="entry name" value="NMN AMIDOHYDROLASE-LIKE PROTEIN YFAY"/>
    <property type="match status" value="1"/>
</dbReference>
<name>U1N2L1_9EURY</name>
<dbReference type="AlphaFoldDB" id="U1N2L1"/>
<evidence type="ECO:0000259" key="1">
    <source>
        <dbReference type="SMART" id="SM00852"/>
    </source>
</evidence>
<sequence>MRVALLTIGDELLAGDTTNTNATWLAERLTERGVAVRRILTVPDEHSLIKSRVCEYCDSFDAVIITGGIGNTPDDVTISAVADAFNRDLVVSEQARIDIIETLETLSDTVPNLDVDIDAEATIPEDARPLLNTEGLAPGCVVENAYVLPGIPSELEAMFNKVAEEFNGEAVSSFLYTIKPEANIVSALKTAGSEFDVSIGCYPDRDAGHNRIKVTATDEETLTGATTWLQDQIDASDTPVERDWAEDIEYDQQN</sequence>